<keyword evidence="3" id="KW-1185">Reference proteome</keyword>
<name>B2JKZ5_PARP8</name>
<dbReference type="KEGG" id="bph:Bphy_3370"/>
<evidence type="ECO:0000259" key="1">
    <source>
        <dbReference type="Pfam" id="PF24390"/>
    </source>
</evidence>
<dbReference type="Proteomes" id="UP000001192">
    <property type="component" value="Chromosome 2"/>
</dbReference>
<sequence length="321" mass="35785">MRDQLIASIATRIADYRRGEIAAPTPEHVERWVNQFPNQQDEILAELDHVLGRTYITETSFRAWIAHFVADANILGPAPADFWAGAQLLANQGGGGSQRHLIQVIRETINATFGQLQPRAQVATYVYVDDVSYSGNRILNDIGNWINVAPANASLLIFTIGAHAYGKWRVERDLGDAVRASGKNITIRWYSYVTLEDRRAHTDVSDVLRPVQVAGDQTVANYVQTFARPVVWRLGTSVGVGELFSSGNARSILEQQLLHAGIRIKNMCQFFGKNHRPLGYTNLETLGFGSTIVTYRNCPNNAPLALWAGAPWYPLFPRRIN</sequence>
<dbReference type="InterPro" id="IPR056920">
    <property type="entry name" value="PRTase-CE"/>
</dbReference>
<dbReference type="Pfam" id="PF24390">
    <property type="entry name" value="PRTase-CE"/>
    <property type="match status" value="1"/>
</dbReference>
<organism evidence="2 3">
    <name type="scientific">Paraburkholderia phymatum (strain DSM 17167 / CIP 108236 / LMG 21445 / STM815)</name>
    <name type="common">Burkholderia phymatum</name>
    <dbReference type="NCBI Taxonomy" id="391038"/>
    <lineage>
        <taxon>Bacteria</taxon>
        <taxon>Pseudomonadati</taxon>
        <taxon>Pseudomonadota</taxon>
        <taxon>Betaproteobacteria</taxon>
        <taxon>Burkholderiales</taxon>
        <taxon>Burkholderiaceae</taxon>
        <taxon>Paraburkholderia</taxon>
    </lineage>
</organism>
<gene>
    <name evidence="2" type="ordered locus">Bphy_3370</name>
</gene>
<dbReference type="eggNOG" id="ENOG5032TMP">
    <property type="taxonomic scope" value="Bacteria"/>
</dbReference>
<protein>
    <recommendedName>
        <fullName evidence="1">PRTase-CE domain-containing protein</fullName>
    </recommendedName>
</protein>
<dbReference type="AlphaFoldDB" id="B2JKZ5"/>
<feature type="domain" description="PRTase-CE" evidence="1">
    <location>
        <begin position="29"/>
        <end position="318"/>
    </location>
</feature>
<evidence type="ECO:0000313" key="3">
    <source>
        <dbReference type="Proteomes" id="UP000001192"/>
    </source>
</evidence>
<dbReference type="RefSeq" id="WP_012402697.1">
    <property type="nucleotide sequence ID" value="NC_010623.1"/>
</dbReference>
<proteinExistence type="predicted"/>
<dbReference type="HOGENOM" id="CLU_065998_0_0_4"/>
<reference evidence="3" key="1">
    <citation type="journal article" date="2014" name="Stand. Genomic Sci.">
        <title>Complete genome sequence of Burkholderia phymatum STM815(T), a broad host range and efficient nitrogen-fixing symbiont of Mimosa species.</title>
        <authorList>
            <person name="Moulin L."/>
            <person name="Klonowska A."/>
            <person name="Caroline B."/>
            <person name="Booth K."/>
            <person name="Vriezen J.A."/>
            <person name="Melkonian R."/>
            <person name="James E.K."/>
            <person name="Young J.P."/>
            <person name="Bena G."/>
            <person name="Hauser L."/>
            <person name="Land M."/>
            <person name="Kyrpides N."/>
            <person name="Bruce D."/>
            <person name="Chain P."/>
            <person name="Copeland A."/>
            <person name="Pitluck S."/>
            <person name="Woyke T."/>
            <person name="Lizotte-Waniewski M."/>
            <person name="Bristow J."/>
            <person name="Riley M."/>
        </authorList>
    </citation>
    <scope>NUCLEOTIDE SEQUENCE [LARGE SCALE GENOMIC DNA]</scope>
    <source>
        <strain evidence="3">DSM 17167 / CIP 108236 / LMG 21445 / STM815</strain>
    </source>
</reference>
<dbReference type="OrthoDB" id="7753492at2"/>
<accession>B2JKZ5</accession>
<evidence type="ECO:0000313" key="2">
    <source>
        <dbReference type="EMBL" id="ACC72524.1"/>
    </source>
</evidence>
<dbReference type="STRING" id="391038.Bphy_3370"/>
<dbReference type="EMBL" id="CP001044">
    <property type="protein sequence ID" value="ACC72524.1"/>
    <property type="molecule type" value="Genomic_DNA"/>
</dbReference>